<name>A0A670IDD3_PODMU</name>
<evidence type="ECO:0000313" key="10">
    <source>
        <dbReference type="Proteomes" id="UP000472272"/>
    </source>
</evidence>
<keyword evidence="10" id="KW-1185">Reference proteome</keyword>
<feature type="compositionally biased region" description="Basic and acidic residues" evidence="8">
    <location>
        <begin position="129"/>
        <end position="156"/>
    </location>
</feature>
<evidence type="ECO:0000256" key="8">
    <source>
        <dbReference type="SAM" id="MobiDB-lite"/>
    </source>
</evidence>
<evidence type="ECO:0000256" key="1">
    <source>
        <dbReference type="ARBA" id="ARBA00004389"/>
    </source>
</evidence>
<reference evidence="9 10" key="1">
    <citation type="journal article" date="2019" name="Proc. Natl. Acad. Sci. U.S.A.">
        <title>Regulatory changes in pterin and carotenoid genes underlie balanced color polymorphisms in the wall lizard.</title>
        <authorList>
            <person name="Andrade P."/>
            <person name="Pinho C."/>
            <person name="Perez I de Lanuza G."/>
            <person name="Afonso S."/>
            <person name="Brejcha J."/>
            <person name="Rubin C.J."/>
            <person name="Wallerman O."/>
            <person name="Pereira P."/>
            <person name="Sabatino S.J."/>
            <person name="Bellati A."/>
            <person name="Pellitteri-Rosa D."/>
            <person name="Bosakova Z."/>
            <person name="Bunikis I."/>
            <person name="Carretero M.A."/>
            <person name="Feiner N."/>
            <person name="Marsik P."/>
            <person name="Pauperio F."/>
            <person name="Salvi D."/>
            <person name="Soler L."/>
            <person name="While G.M."/>
            <person name="Uller T."/>
            <person name="Font E."/>
            <person name="Andersson L."/>
            <person name="Carneiro M."/>
        </authorList>
    </citation>
    <scope>NUCLEOTIDE SEQUENCE</scope>
</reference>
<accession>A0A670IDD3</accession>
<protein>
    <recommendedName>
        <fullName evidence="3">Triple QxxK/R motif-containing protein</fullName>
    </recommendedName>
</protein>
<evidence type="ECO:0000256" key="3">
    <source>
        <dbReference type="ARBA" id="ARBA00014257"/>
    </source>
</evidence>
<proteinExistence type="inferred from homology"/>
<evidence type="ECO:0000256" key="5">
    <source>
        <dbReference type="ARBA" id="ARBA00022824"/>
    </source>
</evidence>
<dbReference type="PANTHER" id="PTHR20583:SF1">
    <property type="entry name" value="TRIPLE QXXK_R MOTIF-CONTAINING PROTEIN"/>
    <property type="match status" value="1"/>
</dbReference>
<feature type="compositionally biased region" description="Basic and acidic residues" evidence="8">
    <location>
        <begin position="82"/>
        <end position="102"/>
    </location>
</feature>
<keyword evidence="7" id="KW-0472">Membrane</keyword>
<keyword evidence="6" id="KW-1133">Transmembrane helix</keyword>
<dbReference type="InterPro" id="IPR024842">
    <property type="entry name" value="TRIQK"/>
</dbReference>
<sequence>ACAEGRFSYNAAHIFGEGFSRSLDKKLSSVGRRGGASKKTVRSRDRAACFISVLVVLFLSSNCPVSEQKSGLPPPPSGWVDTDGRERRTRPRPNEEGGRPSDTENPPAIRGGGGGGADTFSEEFWDTYKMGRKDSSSARAPVEQHRKQIGKQDYKKTRPMLKATRLKAEAKKTAPGMKVYLTDSLHQHPRDVEFLFPIDVLCEY</sequence>
<feature type="region of interest" description="Disordered" evidence="8">
    <location>
        <begin position="65"/>
        <end position="157"/>
    </location>
</feature>
<evidence type="ECO:0000256" key="6">
    <source>
        <dbReference type="ARBA" id="ARBA00022989"/>
    </source>
</evidence>
<dbReference type="GeneTree" id="ENSGT01030000234950"/>
<dbReference type="Pfam" id="PF15168">
    <property type="entry name" value="TRIQK"/>
    <property type="match status" value="1"/>
</dbReference>
<dbReference type="GO" id="GO:0005789">
    <property type="term" value="C:endoplasmic reticulum membrane"/>
    <property type="evidence" value="ECO:0007669"/>
    <property type="project" value="UniProtKB-SubCell"/>
</dbReference>
<keyword evidence="5" id="KW-0256">Endoplasmic reticulum</keyword>
<comment type="similarity">
    <text evidence="2">Belongs to the TRIQK family.</text>
</comment>
<evidence type="ECO:0000256" key="2">
    <source>
        <dbReference type="ARBA" id="ARBA00007709"/>
    </source>
</evidence>
<reference evidence="9" key="2">
    <citation type="submission" date="2025-08" db="UniProtKB">
        <authorList>
            <consortium name="Ensembl"/>
        </authorList>
    </citation>
    <scope>IDENTIFICATION</scope>
</reference>
<dbReference type="Ensembl" id="ENSPMRT00000010564.1">
    <property type="protein sequence ID" value="ENSPMRP00000009915.1"/>
    <property type="gene ID" value="ENSPMRG00000006633.1"/>
</dbReference>
<evidence type="ECO:0000313" key="9">
    <source>
        <dbReference type="Ensembl" id="ENSPMRP00000009915.1"/>
    </source>
</evidence>
<dbReference type="AlphaFoldDB" id="A0A670IDD3"/>
<dbReference type="Proteomes" id="UP000472272">
    <property type="component" value="Chromosome 7"/>
</dbReference>
<organism evidence="9 10">
    <name type="scientific">Podarcis muralis</name>
    <name type="common">Wall lizard</name>
    <name type="synonym">Lacerta muralis</name>
    <dbReference type="NCBI Taxonomy" id="64176"/>
    <lineage>
        <taxon>Eukaryota</taxon>
        <taxon>Metazoa</taxon>
        <taxon>Chordata</taxon>
        <taxon>Craniata</taxon>
        <taxon>Vertebrata</taxon>
        <taxon>Euteleostomi</taxon>
        <taxon>Lepidosauria</taxon>
        <taxon>Squamata</taxon>
        <taxon>Bifurcata</taxon>
        <taxon>Unidentata</taxon>
        <taxon>Episquamata</taxon>
        <taxon>Laterata</taxon>
        <taxon>Lacertibaenia</taxon>
        <taxon>Lacertidae</taxon>
        <taxon>Podarcis</taxon>
    </lineage>
</organism>
<evidence type="ECO:0000256" key="4">
    <source>
        <dbReference type="ARBA" id="ARBA00022692"/>
    </source>
</evidence>
<reference evidence="9" key="3">
    <citation type="submission" date="2025-09" db="UniProtKB">
        <authorList>
            <consortium name="Ensembl"/>
        </authorList>
    </citation>
    <scope>IDENTIFICATION</scope>
</reference>
<keyword evidence="4" id="KW-0812">Transmembrane</keyword>
<dbReference type="PANTHER" id="PTHR20583">
    <property type="entry name" value="TRIPLE QXXK/R MOTIF-CONTAINING PROTEIN"/>
    <property type="match status" value="1"/>
</dbReference>
<evidence type="ECO:0000256" key="7">
    <source>
        <dbReference type="ARBA" id="ARBA00023136"/>
    </source>
</evidence>
<comment type="subcellular location">
    <subcellularLocation>
        <location evidence="1">Endoplasmic reticulum membrane</location>
        <topology evidence="1">Single-pass membrane protein</topology>
    </subcellularLocation>
</comment>